<comment type="subcellular location">
    <subcellularLocation>
        <location evidence="1 12">Mitochondrion membrane</location>
        <topology evidence="1 12">Single-pass membrane protein</topology>
    </subcellularLocation>
</comment>
<evidence type="ECO:0000256" key="12">
    <source>
        <dbReference type="RuleBase" id="RU003661"/>
    </source>
</evidence>
<keyword evidence="7 12" id="KW-0375">Hydrogen ion transport</keyword>
<dbReference type="EMBL" id="PP473796">
    <property type="protein sequence ID" value="XCA95427.1"/>
    <property type="molecule type" value="Genomic_DNA"/>
</dbReference>
<reference evidence="14" key="1">
    <citation type="journal article" date="2024" name="Insects">
        <title>Comparative Mitogenome of Phylogenetic Relationships and Divergence Time Analysis within Potamanthidae (Insecta: Ephemeroptera).</title>
        <authorList>
            <person name="Guo Z.Q."/>
            <person name="Gao Y.J."/>
            <person name="Chen Y.X."/>
            <person name="Zhan L.M."/>
            <person name="Storey K.B."/>
            <person name="Yu D.N."/>
            <person name="Zhang J.Y."/>
        </authorList>
    </citation>
    <scope>NUCLEOTIDE SEQUENCE</scope>
</reference>
<comment type="similarity">
    <text evidence="2 12">Belongs to the ATPase protein 8 family.</text>
</comment>
<keyword evidence="5 12" id="KW-0138">CF(0)</keyword>
<evidence type="ECO:0000256" key="9">
    <source>
        <dbReference type="ARBA" id="ARBA00023065"/>
    </source>
</evidence>
<evidence type="ECO:0000256" key="5">
    <source>
        <dbReference type="ARBA" id="ARBA00022547"/>
    </source>
</evidence>
<evidence type="ECO:0000313" key="14">
    <source>
        <dbReference type="EMBL" id="XCA95427.1"/>
    </source>
</evidence>
<dbReference type="GO" id="GO:0015986">
    <property type="term" value="P:proton motive force-driven ATP synthesis"/>
    <property type="evidence" value="ECO:0007669"/>
    <property type="project" value="InterPro"/>
</dbReference>
<dbReference type="Pfam" id="PF00895">
    <property type="entry name" value="ATP-synt_8"/>
    <property type="match status" value="1"/>
</dbReference>
<gene>
    <name evidence="14" type="primary">ATP8</name>
</gene>
<keyword evidence="4 12" id="KW-0813">Transport</keyword>
<accession>A0AAU7YR88</accession>
<keyword evidence="6 12" id="KW-0812">Transmembrane</keyword>
<evidence type="ECO:0000256" key="6">
    <source>
        <dbReference type="ARBA" id="ARBA00022692"/>
    </source>
</evidence>
<evidence type="ECO:0000256" key="8">
    <source>
        <dbReference type="ARBA" id="ARBA00022989"/>
    </source>
</evidence>
<evidence type="ECO:0000256" key="3">
    <source>
        <dbReference type="ARBA" id="ARBA00011291"/>
    </source>
</evidence>
<comment type="subunit">
    <text evidence="3">F-type ATPases have 2 components, CF(1) - the catalytic core - and CF(0) - the membrane proton channel.</text>
</comment>
<keyword evidence="8 13" id="KW-1133">Transmembrane helix</keyword>
<dbReference type="AlphaFoldDB" id="A0AAU7YR88"/>
<dbReference type="InterPro" id="IPR001421">
    <property type="entry name" value="ATP8_metazoa"/>
</dbReference>
<name>A0AAU7YR88_9INSE</name>
<keyword evidence="10 12" id="KW-0496">Mitochondrion</keyword>
<dbReference type="GO" id="GO:0015078">
    <property type="term" value="F:proton transmembrane transporter activity"/>
    <property type="evidence" value="ECO:0007669"/>
    <property type="project" value="InterPro"/>
</dbReference>
<organism evidence="14">
    <name type="scientific">Potamanthus sp. 02JHGD</name>
    <dbReference type="NCBI Taxonomy" id="3126547"/>
    <lineage>
        <taxon>Eukaryota</taxon>
        <taxon>Metazoa</taxon>
        <taxon>Ecdysozoa</taxon>
        <taxon>Arthropoda</taxon>
        <taxon>Hexapoda</taxon>
        <taxon>Insecta</taxon>
        <taxon>Pterygota</taxon>
        <taxon>Palaeoptera</taxon>
        <taxon>Ephemeroptera</taxon>
        <taxon>Scapphodonta</taxon>
        <taxon>Potamanthidae</taxon>
        <taxon>Potamanthus</taxon>
    </lineage>
</organism>
<evidence type="ECO:0000256" key="1">
    <source>
        <dbReference type="ARBA" id="ARBA00004304"/>
    </source>
</evidence>
<sequence length="54" mass="6145">MPQMAPLSWLLLFVVFSFTLILFNMLNYFIYQASAPAAPDTSSAISTSPFNWPW</sequence>
<evidence type="ECO:0000256" key="10">
    <source>
        <dbReference type="ARBA" id="ARBA00023128"/>
    </source>
</evidence>
<keyword evidence="11 13" id="KW-0472">Membrane</keyword>
<evidence type="ECO:0000256" key="13">
    <source>
        <dbReference type="SAM" id="Phobius"/>
    </source>
</evidence>
<dbReference type="GO" id="GO:0045259">
    <property type="term" value="C:proton-transporting ATP synthase complex"/>
    <property type="evidence" value="ECO:0007669"/>
    <property type="project" value="UniProtKB-KW"/>
</dbReference>
<dbReference type="GO" id="GO:0031966">
    <property type="term" value="C:mitochondrial membrane"/>
    <property type="evidence" value="ECO:0007669"/>
    <property type="project" value="UniProtKB-SubCell"/>
</dbReference>
<reference evidence="14" key="2">
    <citation type="submission" date="2024-03" db="EMBL/GenBank/DDBJ databases">
        <authorList>
            <person name="Guo z."/>
            <person name="Gao Y."/>
            <person name="Chen Y."/>
            <person name="Zhan L."/>
            <person name="Tong Y."/>
            <person name="Zhang J."/>
            <person name="Yu D."/>
        </authorList>
    </citation>
    <scope>NUCLEOTIDE SEQUENCE</scope>
</reference>
<evidence type="ECO:0000256" key="7">
    <source>
        <dbReference type="ARBA" id="ARBA00022781"/>
    </source>
</evidence>
<feature type="transmembrane region" description="Helical" evidence="13">
    <location>
        <begin position="6"/>
        <end position="26"/>
    </location>
</feature>
<keyword evidence="9 12" id="KW-0406">Ion transport</keyword>
<protein>
    <recommendedName>
        <fullName evidence="12">ATP synthase complex subunit 8</fullName>
    </recommendedName>
</protein>
<evidence type="ECO:0000256" key="2">
    <source>
        <dbReference type="ARBA" id="ARBA00008892"/>
    </source>
</evidence>
<geneLocation type="mitochondrion" evidence="14"/>
<evidence type="ECO:0000256" key="11">
    <source>
        <dbReference type="ARBA" id="ARBA00023136"/>
    </source>
</evidence>
<evidence type="ECO:0000256" key="4">
    <source>
        <dbReference type="ARBA" id="ARBA00022448"/>
    </source>
</evidence>
<proteinExistence type="inferred from homology"/>